<keyword evidence="6" id="KW-0479">Metal-binding</keyword>
<evidence type="ECO:0000256" key="5">
    <source>
        <dbReference type="ARBA" id="ARBA00022679"/>
    </source>
</evidence>
<dbReference type="InterPro" id="IPR015168">
    <property type="entry name" value="SsuA/THI5"/>
</dbReference>
<dbReference type="AlphaFoldDB" id="A0A4U8YPA0"/>
<evidence type="ECO:0000256" key="10">
    <source>
        <dbReference type="ARBA" id="ARBA00033171"/>
    </source>
</evidence>
<keyword evidence="13" id="KW-0812">Transmembrane</keyword>
<evidence type="ECO:0000259" key="14">
    <source>
        <dbReference type="Pfam" id="PF09084"/>
    </source>
</evidence>
<evidence type="ECO:0000256" key="7">
    <source>
        <dbReference type="ARBA" id="ARBA00022898"/>
    </source>
</evidence>
<keyword evidence="7" id="KW-0663">Pyridoxal phosphate</keyword>
<proteinExistence type="inferred from homology"/>
<organism evidence="15 16">
    <name type="scientific">Desulfoluna butyratoxydans</name>
    <dbReference type="NCBI Taxonomy" id="231438"/>
    <lineage>
        <taxon>Bacteria</taxon>
        <taxon>Pseudomonadati</taxon>
        <taxon>Thermodesulfobacteriota</taxon>
        <taxon>Desulfobacteria</taxon>
        <taxon>Desulfobacterales</taxon>
        <taxon>Desulfolunaceae</taxon>
        <taxon>Desulfoluna</taxon>
    </lineage>
</organism>
<keyword evidence="16" id="KW-1185">Reference proteome</keyword>
<comment type="subunit">
    <text evidence="4">Homodimer.</text>
</comment>
<protein>
    <recommendedName>
        <fullName evidence="10">Thiamine pyrimidine synthase</fullName>
    </recommendedName>
</protein>
<accession>A0A4U8YPA0</accession>
<comment type="pathway">
    <text evidence="2">Cofactor biosynthesis; thiamine diphosphate biosynthesis.</text>
</comment>
<dbReference type="PANTHER" id="PTHR31528:SF1">
    <property type="entry name" value="4-AMINO-5-HYDROXYMETHYL-2-METHYLPYRIMIDINE PHOSPHATE SYNTHASE THI11-RELATED"/>
    <property type="match status" value="1"/>
</dbReference>
<keyword evidence="13" id="KW-1133">Transmembrane helix</keyword>
<comment type="catalytic activity">
    <reaction evidence="11">
        <text>N(6)-(pyridoxal phosphate)-L-lysyl-[4-amino-5-hydroxymethyl-2-methylpyrimidine phosphate synthase] + L-histidyl-[4-amino-5-hydroxymethyl-2-methylpyrimidine phosphate synthase] + 2 Fe(3+) + 4 H2O = L-lysyl-[4-amino-5-hydroxymethyl-2-methylpyrimidine phosphate synthase] + (2S)-2-amino-5-hydroxy-4-oxopentanoyl-[4-amino-5-hydroxymethyl-2-methylpyrimidine phosphate synthase] + 4-amino-2-methyl-5-(phosphooxymethyl)pyrimidine + 3-oxopropanoate + 2 Fe(2+) + 2 H(+)</text>
        <dbReference type="Rhea" id="RHEA:65756"/>
        <dbReference type="Rhea" id="RHEA-COMP:16892"/>
        <dbReference type="Rhea" id="RHEA-COMP:16893"/>
        <dbReference type="Rhea" id="RHEA-COMP:16894"/>
        <dbReference type="Rhea" id="RHEA-COMP:16895"/>
        <dbReference type="ChEBI" id="CHEBI:15377"/>
        <dbReference type="ChEBI" id="CHEBI:15378"/>
        <dbReference type="ChEBI" id="CHEBI:29033"/>
        <dbReference type="ChEBI" id="CHEBI:29034"/>
        <dbReference type="ChEBI" id="CHEBI:29969"/>
        <dbReference type="ChEBI" id="CHEBI:29979"/>
        <dbReference type="ChEBI" id="CHEBI:33190"/>
        <dbReference type="ChEBI" id="CHEBI:58354"/>
        <dbReference type="ChEBI" id="CHEBI:143915"/>
        <dbReference type="ChEBI" id="CHEBI:157692"/>
    </reaction>
    <physiologicalReaction direction="left-to-right" evidence="11">
        <dbReference type="Rhea" id="RHEA:65757"/>
    </physiologicalReaction>
</comment>
<name>A0A4U8YPA0_9BACT</name>
<sequence>MHLLRNGRAGHGPSLLLGALCVLLSPICACALEPVSLQLKWTHYFQFAGYYAALEKGFYEDEGLEVTLLEGGSRKQGPVKAVTQGKATYGVAGSELLLWRLNGMPVVALAPVFQHSATVMLVRQDSGISSPQDFAGRRLEMGEKANDAEVWAMIRAEGLNPDQFTRVQNDFSIEDLIAKRVDGLSTYVTTDPFVMRQKKIPYRVIRPLQYGIDFYGDTLFTTEAEVRRHPDRARRMVRASMKGWRYAFEHPDEIIDLILGTYVKGAGSPSREHLAYEFEEMKQLVLPRLVELGHMNEGRWNHMAETLVRIGLADPGYDLSGFFYKAAAPLPFNWDHWAVRGGGVALILAVSVGVCLCFYNRRMRAEICRRIQSEEEREQLITELTQALEEVRELNGLLPICSSCFKVRNDKGYWEKLESYIESHTKARFSHGICTECMKQRYPYLFDEEEDADGDADALYNEESGTLPPSS</sequence>
<evidence type="ECO:0000256" key="9">
    <source>
        <dbReference type="ARBA" id="ARBA00023004"/>
    </source>
</evidence>
<dbReference type="EMBL" id="CAADHO010000006">
    <property type="protein sequence ID" value="VFQ45601.1"/>
    <property type="molecule type" value="Genomic_DNA"/>
</dbReference>
<dbReference type="PANTHER" id="PTHR31528">
    <property type="entry name" value="4-AMINO-5-HYDROXYMETHYL-2-METHYLPYRIMIDINE PHOSPHATE SYNTHASE THI11-RELATED"/>
    <property type="match status" value="1"/>
</dbReference>
<evidence type="ECO:0000313" key="15">
    <source>
        <dbReference type="EMBL" id="VFQ45601.1"/>
    </source>
</evidence>
<dbReference type="GO" id="GO:0016740">
    <property type="term" value="F:transferase activity"/>
    <property type="evidence" value="ECO:0007669"/>
    <property type="project" value="UniProtKB-KW"/>
</dbReference>
<evidence type="ECO:0000256" key="1">
    <source>
        <dbReference type="ARBA" id="ARBA00003469"/>
    </source>
</evidence>
<evidence type="ECO:0000256" key="8">
    <source>
        <dbReference type="ARBA" id="ARBA00022977"/>
    </source>
</evidence>
<keyword evidence="9" id="KW-0408">Iron</keyword>
<keyword evidence="8" id="KW-0784">Thiamine biosynthesis</keyword>
<feature type="domain" description="SsuA/THI5-like" evidence="14">
    <location>
        <begin position="45"/>
        <end position="253"/>
    </location>
</feature>
<dbReference type="SUPFAM" id="SSF53850">
    <property type="entry name" value="Periplasmic binding protein-like II"/>
    <property type="match status" value="1"/>
</dbReference>
<evidence type="ECO:0000256" key="6">
    <source>
        <dbReference type="ARBA" id="ARBA00022723"/>
    </source>
</evidence>
<dbReference type="GO" id="GO:0046872">
    <property type="term" value="F:metal ion binding"/>
    <property type="evidence" value="ECO:0007669"/>
    <property type="project" value="UniProtKB-KW"/>
</dbReference>
<keyword evidence="5" id="KW-0808">Transferase</keyword>
<dbReference type="Proteomes" id="UP000507962">
    <property type="component" value="Unassembled WGS sequence"/>
</dbReference>
<keyword evidence="13" id="KW-0472">Membrane</keyword>
<dbReference type="GO" id="GO:0009228">
    <property type="term" value="P:thiamine biosynthetic process"/>
    <property type="evidence" value="ECO:0007669"/>
    <property type="project" value="UniProtKB-KW"/>
</dbReference>
<reference evidence="15 16" key="1">
    <citation type="submission" date="2019-03" db="EMBL/GenBank/DDBJ databases">
        <authorList>
            <person name="Nijsse B."/>
        </authorList>
    </citation>
    <scope>NUCLEOTIDE SEQUENCE [LARGE SCALE GENOMIC DNA]</scope>
    <source>
        <strain evidence="15">Desulfoluna butyratoxydans MSL71</strain>
    </source>
</reference>
<dbReference type="Pfam" id="PF09084">
    <property type="entry name" value="NMT1"/>
    <property type="match status" value="1"/>
</dbReference>
<gene>
    <name evidence="15" type="ORF">MSL71_32620</name>
</gene>
<dbReference type="Gene3D" id="3.40.190.10">
    <property type="entry name" value="Periplasmic binding protein-like II"/>
    <property type="match status" value="2"/>
</dbReference>
<evidence type="ECO:0000256" key="2">
    <source>
        <dbReference type="ARBA" id="ARBA00004948"/>
    </source>
</evidence>
<dbReference type="InterPro" id="IPR027939">
    <property type="entry name" value="NMT1/THI5"/>
</dbReference>
<evidence type="ECO:0000256" key="12">
    <source>
        <dbReference type="SAM" id="Coils"/>
    </source>
</evidence>
<feature type="coiled-coil region" evidence="12">
    <location>
        <begin position="370"/>
        <end position="397"/>
    </location>
</feature>
<evidence type="ECO:0000256" key="3">
    <source>
        <dbReference type="ARBA" id="ARBA00009406"/>
    </source>
</evidence>
<evidence type="ECO:0000256" key="11">
    <source>
        <dbReference type="ARBA" id="ARBA00048179"/>
    </source>
</evidence>
<feature type="transmembrane region" description="Helical" evidence="13">
    <location>
        <begin position="337"/>
        <end position="359"/>
    </location>
</feature>
<evidence type="ECO:0000256" key="13">
    <source>
        <dbReference type="SAM" id="Phobius"/>
    </source>
</evidence>
<evidence type="ECO:0000256" key="4">
    <source>
        <dbReference type="ARBA" id="ARBA00011738"/>
    </source>
</evidence>
<keyword evidence="12" id="KW-0175">Coiled coil</keyword>
<evidence type="ECO:0000313" key="16">
    <source>
        <dbReference type="Proteomes" id="UP000507962"/>
    </source>
</evidence>
<comment type="similarity">
    <text evidence="3">Belongs to the NMT1/THI5 family.</text>
</comment>
<dbReference type="RefSeq" id="WP_180142378.1">
    <property type="nucleotide sequence ID" value="NZ_CAADHO010000006.1"/>
</dbReference>
<comment type="function">
    <text evidence="1">Responsible for the formation of the pyrimidine heterocycle in the thiamine biosynthesis pathway. Catalyzes the formation of hydroxymethylpyrimidine phosphate (HMP-P) from histidine and pyridoxal phosphate (PLP). The protein uses PLP and the active site histidine to form HMP-P, generating an inactive enzyme. The enzyme can only undergo a single turnover, which suggests it is a suicide enzyme.</text>
</comment>